<accession>A0A174LLK9</accession>
<dbReference type="AlphaFoldDB" id="A0A174LLK9"/>
<comment type="cofactor">
    <cofactor evidence="1">
        <name>FMN</name>
        <dbReference type="ChEBI" id="CHEBI:58210"/>
    </cofactor>
</comment>
<evidence type="ECO:0000259" key="6">
    <source>
        <dbReference type="Pfam" id="PF00881"/>
    </source>
</evidence>
<sequence>MLKDLVLKNRSYRGFDESVRISRETLEGFVDCARLCPSSVNKQPLKYFLAWEPEEVEKVQGLTKWARALPEMVLPHPGKRPTGFVVICQDKGIDENLNRYQKDVGIVAQTMLLAAVEQGLGGCMIGNFQAGEVMEVLGLPEEIRPLLIVAFGKPAEEIHLVDVQEDGNTNYYRDENDVHYVPKRTLADELLN</sequence>
<dbReference type="Pfam" id="PF00881">
    <property type="entry name" value="Nitroreductase"/>
    <property type="match status" value="1"/>
</dbReference>
<evidence type="ECO:0000256" key="5">
    <source>
        <dbReference type="ARBA" id="ARBA00023002"/>
    </source>
</evidence>
<dbReference type="Gene3D" id="2.20.180.10">
    <property type="entry name" value="putative fmn-dependent nitroreductase like domains"/>
    <property type="match status" value="1"/>
</dbReference>
<evidence type="ECO:0000256" key="1">
    <source>
        <dbReference type="ARBA" id="ARBA00001917"/>
    </source>
</evidence>
<gene>
    <name evidence="7" type="ORF">ERS852498_01509</name>
</gene>
<dbReference type="PANTHER" id="PTHR43673">
    <property type="entry name" value="NAD(P)H NITROREDUCTASE YDGI-RELATED"/>
    <property type="match status" value="1"/>
</dbReference>
<dbReference type="CDD" id="cd02062">
    <property type="entry name" value="Nitro_FMN_reductase"/>
    <property type="match status" value="1"/>
</dbReference>
<dbReference type="RefSeq" id="WP_055266408.1">
    <property type="nucleotide sequence ID" value="NZ_CZAL01000007.1"/>
</dbReference>
<dbReference type="SUPFAM" id="SSF55469">
    <property type="entry name" value="FMN-dependent nitroreductase-like"/>
    <property type="match status" value="1"/>
</dbReference>
<dbReference type="InterPro" id="IPR000415">
    <property type="entry name" value="Nitroreductase-like"/>
</dbReference>
<dbReference type="InterPro" id="IPR029479">
    <property type="entry name" value="Nitroreductase"/>
</dbReference>
<organism evidence="7 8">
    <name type="scientific">Fusicatenibacter saccharivorans</name>
    <dbReference type="NCBI Taxonomy" id="1150298"/>
    <lineage>
        <taxon>Bacteria</taxon>
        <taxon>Bacillati</taxon>
        <taxon>Bacillota</taxon>
        <taxon>Clostridia</taxon>
        <taxon>Lachnospirales</taxon>
        <taxon>Lachnospiraceae</taxon>
        <taxon>Fusicatenibacter</taxon>
    </lineage>
</organism>
<evidence type="ECO:0000256" key="2">
    <source>
        <dbReference type="ARBA" id="ARBA00007118"/>
    </source>
</evidence>
<dbReference type="Proteomes" id="UP000095709">
    <property type="component" value="Unassembled WGS sequence"/>
</dbReference>
<comment type="similarity">
    <text evidence="2">Belongs to the nitroreductase family.</text>
</comment>
<dbReference type="InterPro" id="IPR023312">
    <property type="entry name" value="Put_nitroreductase_C_bac"/>
</dbReference>
<evidence type="ECO:0000256" key="4">
    <source>
        <dbReference type="ARBA" id="ARBA00022643"/>
    </source>
</evidence>
<evidence type="ECO:0000313" key="7">
    <source>
        <dbReference type="EMBL" id="CUP22339.1"/>
    </source>
</evidence>
<dbReference type="PANTHER" id="PTHR43673:SF2">
    <property type="entry name" value="NITROREDUCTASE"/>
    <property type="match status" value="1"/>
</dbReference>
<proteinExistence type="inferred from homology"/>
<protein>
    <submittedName>
        <fullName evidence="7">Nitroreductase A</fullName>
    </submittedName>
</protein>
<reference evidence="7 8" key="1">
    <citation type="submission" date="2015-09" db="EMBL/GenBank/DDBJ databases">
        <authorList>
            <consortium name="Pathogen Informatics"/>
        </authorList>
    </citation>
    <scope>NUCLEOTIDE SEQUENCE [LARGE SCALE GENOMIC DNA]</scope>
    <source>
        <strain evidence="7 8">2789STDY5834885</strain>
    </source>
</reference>
<evidence type="ECO:0000256" key="3">
    <source>
        <dbReference type="ARBA" id="ARBA00022630"/>
    </source>
</evidence>
<keyword evidence="4" id="KW-0288">FMN</keyword>
<evidence type="ECO:0000313" key="8">
    <source>
        <dbReference type="Proteomes" id="UP000095709"/>
    </source>
</evidence>
<dbReference type="Gene3D" id="3.40.109.10">
    <property type="entry name" value="NADH Oxidase"/>
    <property type="match status" value="1"/>
</dbReference>
<dbReference type="GO" id="GO:0016491">
    <property type="term" value="F:oxidoreductase activity"/>
    <property type="evidence" value="ECO:0007669"/>
    <property type="project" value="UniProtKB-KW"/>
</dbReference>
<keyword evidence="5" id="KW-0560">Oxidoreductase</keyword>
<dbReference type="EMBL" id="CZAL01000007">
    <property type="protein sequence ID" value="CUP22339.1"/>
    <property type="molecule type" value="Genomic_DNA"/>
</dbReference>
<feature type="domain" description="Nitroreductase" evidence="6">
    <location>
        <begin position="10"/>
        <end position="153"/>
    </location>
</feature>
<name>A0A174LLK9_9FIRM</name>
<keyword evidence="3" id="KW-0285">Flavoprotein</keyword>